<dbReference type="Pfam" id="PF03743">
    <property type="entry name" value="TrbI"/>
    <property type="match status" value="1"/>
</dbReference>
<proteinExistence type="inferred from homology"/>
<dbReference type="AlphaFoldDB" id="A0A7W2JMD1"/>
<sequence length="497" mass="51941">MSTNDKDNDQGTDLPLEDAEHHNDQANGRKEPPVDDDADMRDDVASPDFLAAPKRGKGVRRLNRLPLAIVGGVVALAVIGVTYTMYDRQQQQMAAASGAGQTRTVGAVATSPVQPGPNASAPVMPPEMPTETAQSGSGQPQDGAPVDRGGRGQNAAPAQPQISPAMQDRLQKIKQVEDNRFALAMQSLGAESAVELGNKNDLNANANGAAGAQQVAASGRVSADDLMNRYMATTGRAGGMGGMGAGGMDYAGGMGGMGGNSMAAENQQDRKAAFLANTPEADVYLARQRKAAVAPSQEVKAGWVIPGVMISGINSDLPGQIIGQVREAVYDSATGTQCLIPPGSRVVGTYDSGVTLGQTRALAVWRRIIYPDGSSISIDNMPGTDMGGYAGFNDLVDNHYLRIFGSGLLLSVFSAGIQLSQPQASNGENYSSSQIIAGSLGQQMGQIGMQMAQKNMNIQPTLEIRPGYEFNIMVTKDIILPTWEGHPMAGNSGKGCY</sequence>
<name>A0A7W2JMD1_9PSED</name>
<evidence type="ECO:0000256" key="5">
    <source>
        <dbReference type="ARBA" id="ARBA00023136"/>
    </source>
</evidence>
<evidence type="ECO:0000256" key="1">
    <source>
        <dbReference type="ARBA" id="ARBA00004167"/>
    </source>
</evidence>
<keyword evidence="5 7" id="KW-0472">Membrane</keyword>
<dbReference type="Proteomes" id="UP000556620">
    <property type="component" value="Unassembled WGS sequence"/>
</dbReference>
<evidence type="ECO:0000256" key="6">
    <source>
        <dbReference type="SAM" id="MobiDB-lite"/>
    </source>
</evidence>
<feature type="transmembrane region" description="Helical" evidence="7">
    <location>
        <begin position="65"/>
        <end position="86"/>
    </location>
</feature>
<reference evidence="8 9" key="1">
    <citation type="submission" date="2020-07" db="EMBL/GenBank/DDBJ databases">
        <title>Diversity of carbapenemase encoding genes among Pseudomonas putida group clinical isolates in a tertiary Brazilian hospital.</title>
        <authorList>
            <person name="Alberto-Lei F."/>
            <person name="Nodari C.S."/>
            <person name="Streling A.P."/>
            <person name="Paulino J.T."/>
            <person name="Bessa-Neto F.O."/>
            <person name="Cayo R."/>
            <person name="Gales A.C."/>
        </authorList>
    </citation>
    <scope>NUCLEOTIDE SEQUENCE [LARGE SCALE GENOMIC DNA]</scope>
    <source>
        <strain evidence="8 9">14535</strain>
    </source>
</reference>
<dbReference type="RefSeq" id="WP_020308991.1">
    <property type="nucleotide sequence ID" value="NZ_JACGCU010000045.1"/>
</dbReference>
<feature type="region of interest" description="Disordered" evidence="6">
    <location>
        <begin position="108"/>
        <end position="164"/>
    </location>
</feature>
<feature type="region of interest" description="Disordered" evidence="6">
    <location>
        <begin position="1"/>
        <end position="51"/>
    </location>
</feature>
<dbReference type="EMBL" id="JACGCU010000045">
    <property type="protein sequence ID" value="MBA6061643.1"/>
    <property type="molecule type" value="Genomic_DNA"/>
</dbReference>
<evidence type="ECO:0000256" key="4">
    <source>
        <dbReference type="ARBA" id="ARBA00022989"/>
    </source>
</evidence>
<dbReference type="CDD" id="cd16429">
    <property type="entry name" value="VirB10"/>
    <property type="match status" value="1"/>
</dbReference>
<keyword evidence="4 7" id="KW-1133">Transmembrane helix</keyword>
<gene>
    <name evidence="8" type="ORF">H4C44_21000</name>
</gene>
<evidence type="ECO:0000256" key="7">
    <source>
        <dbReference type="SAM" id="Phobius"/>
    </source>
</evidence>
<feature type="compositionally biased region" description="Basic and acidic residues" evidence="6">
    <location>
        <begin position="18"/>
        <end position="33"/>
    </location>
</feature>
<dbReference type="InterPro" id="IPR042217">
    <property type="entry name" value="T4SS_VirB10/TrbI"/>
</dbReference>
<organism evidence="8 9">
    <name type="scientific">Pseudomonas juntendi</name>
    <dbReference type="NCBI Taxonomy" id="2666183"/>
    <lineage>
        <taxon>Bacteria</taxon>
        <taxon>Pseudomonadati</taxon>
        <taxon>Pseudomonadota</taxon>
        <taxon>Gammaproteobacteria</taxon>
        <taxon>Pseudomonadales</taxon>
        <taxon>Pseudomonadaceae</taxon>
        <taxon>Pseudomonas</taxon>
    </lineage>
</organism>
<dbReference type="GO" id="GO:0016020">
    <property type="term" value="C:membrane"/>
    <property type="evidence" value="ECO:0007669"/>
    <property type="project" value="UniProtKB-SubCell"/>
</dbReference>
<feature type="compositionally biased region" description="Polar residues" evidence="6">
    <location>
        <begin position="131"/>
        <end position="140"/>
    </location>
</feature>
<dbReference type="Gene3D" id="2.40.128.260">
    <property type="entry name" value="Type IV secretion system, VirB10/TraB/TrbI"/>
    <property type="match status" value="1"/>
</dbReference>
<evidence type="ECO:0000313" key="8">
    <source>
        <dbReference type="EMBL" id="MBA6061643.1"/>
    </source>
</evidence>
<keyword evidence="3 7" id="KW-0812">Transmembrane</keyword>
<protein>
    <submittedName>
        <fullName evidence="8">Conjugal transfer protein TrbI</fullName>
    </submittedName>
</protein>
<comment type="similarity">
    <text evidence="2">Belongs to the TrbI/VirB10 family.</text>
</comment>
<accession>A0A7W2JMD1</accession>
<dbReference type="InterPro" id="IPR005498">
    <property type="entry name" value="T4SS_VirB10/TraB/TrbI"/>
</dbReference>
<comment type="subcellular location">
    <subcellularLocation>
        <location evidence="1">Membrane</location>
        <topology evidence="1">Single-pass membrane protein</topology>
    </subcellularLocation>
</comment>
<comment type="caution">
    <text evidence="8">The sequence shown here is derived from an EMBL/GenBank/DDBJ whole genome shotgun (WGS) entry which is preliminary data.</text>
</comment>
<evidence type="ECO:0000313" key="9">
    <source>
        <dbReference type="Proteomes" id="UP000556620"/>
    </source>
</evidence>
<evidence type="ECO:0000256" key="2">
    <source>
        <dbReference type="ARBA" id="ARBA00010265"/>
    </source>
</evidence>
<evidence type="ECO:0000256" key="3">
    <source>
        <dbReference type="ARBA" id="ARBA00022692"/>
    </source>
</evidence>